<feature type="transmembrane region" description="Helical" evidence="2">
    <location>
        <begin position="62"/>
        <end position="82"/>
    </location>
</feature>
<gene>
    <name evidence="3" type="ORF">ACOF00016_LOCUS4857</name>
</gene>
<evidence type="ECO:0000313" key="3">
    <source>
        <dbReference type="EMBL" id="CAE0407030.1"/>
    </source>
</evidence>
<proteinExistence type="predicted"/>
<dbReference type="AlphaFoldDB" id="A0A7S3L1V7"/>
<dbReference type="EMBL" id="HBIM01005711">
    <property type="protein sequence ID" value="CAE0407030.1"/>
    <property type="molecule type" value="Transcribed_RNA"/>
</dbReference>
<name>A0A7S3L1V7_9STRA</name>
<dbReference type="InterPro" id="IPR032723">
    <property type="entry name" value="Deaminase_LmjF365940"/>
</dbReference>
<keyword evidence="2" id="KW-1133">Transmembrane helix</keyword>
<dbReference type="CDD" id="cd01283">
    <property type="entry name" value="cytidine_deaminase"/>
    <property type="match status" value="1"/>
</dbReference>
<feature type="compositionally biased region" description="Low complexity" evidence="1">
    <location>
        <begin position="34"/>
        <end position="45"/>
    </location>
</feature>
<keyword evidence="2" id="KW-0472">Membrane</keyword>
<accession>A0A7S3L1V7</accession>
<reference evidence="3" key="1">
    <citation type="submission" date="2021-01" db="EMBL/GenBank/DDBJ databases">
        <authorList>
            <person name="Corre E."/>
            <person name="Pelletier E."/>
            <person name="Niang G."/>
            <person name="Scheremetjew M."/>
            <person name="Finn R."/>
            <person name="Kale V."/>
            <person name="Holt S."/>
            <person name="Cochrane G."/>
            <person name="Meng A."/>
            <person name="Brown T."/>
            <person name="Cohen L."/>
        </authorList>
    </citation>
    <scope>NUCLEOTIDE SEQUENCE</scope>
    <source>
        <strain evidence="3">CCMP127</strain>
    </source>
</reference>
<evidence type="ECO:0000256" key="2">
    <source>
        <dbReference type="SAM" id="Phobius"/>
    </source>
</evidence>
<organism evidence="3">
    <name type="scientific">Amphora coffeiformis</name>
    <dbReference type="NCBI Taxonomy" id="265554"/>
    <lineage>
        <taxon>Eukaryota</taxon>
        <taxon>Sar</taxon>
        <taxon>Stramenopiles</taxon>
        <taxon>Ochrophyta</taxon>
        <taxon>Bacillariophyta</taxon>
        <taxon>Bacillariophyceae</taxon>
        <taxon>Bacillariophycidae</taxon>
        <taxon>Thalassiophysales</taxon>
        <taxon>Catenulaceae</taxon>
        <taxon>Amphora</taxon>
    </lineage>
</organism>
<feature type="region of interest" description="Disordered" evidence="1">
    <location>
        <begin position="34"/>
        <end position="56"/>
    </location>
</feature>
<dbReference type="Gene3D" id="3.40.140.10">
    <property type="entry name" value="Cytidine Deaminase, domain 2"/>
    <property type="match status" value="1"/>
</dbReference>
<evidence type="ECO:0000256" key="1">
    <source>
        <dbReference type="SAM" id="MobiDB-lite"/>
    </source>
</evidence>
<sequence>MEEVYTNVLEQLARLQAAVGRGFSEAISSADADATTASSTSSSSDIVGRDKKGTSTNTTSHVVWWLSSLLFGVSSTFVYHWIREEIRQSKKNVANDSSNNTFQRLLAIQAERIVIWGKRQVRQIENAMSGRSPSEITLQLSLGTSLFLPDSLTVPWVVGCFMVSKSLWYYGSSDDTRPLVMATEKYPPYLFLCFCPGKHRFQLWFTWMGLQMINIRGYSRSFPAREKRIARDKSMARTLQEAHSSISNTVEVKEASKVKQNSSRYLEVLVHNVSHTDIILSLDAPTSHTDSTNSVSDSPYCLCRPRFSYMDTYCRLILESLSGNTEEIVEFPRYERSEDDPRYQIKDKPTGVPTPVGFGLRPDPSLMADMAQVRVRGRDLAKFDTEGELSPWPASPGEKAAMKLPINYVFLPILATLLPCWHAQIQERKYPRNVKRVLILVTGVGTPRNWTHSVSGNSTEACAQLMETFLKRVDPDLTVVKIHSQTNIFRYDENLRFVDKEFTPVMNAWRDAHARGLPYPDEPGYSVTSENPFDADWRNSMSVTLSAADGSTARTHAIRESLRPFRPTFFHFWQLKTFWHETKIVNDDIEIHSYETMETTPAVDVEKLRDEHIQMLVDEMKAFRGEMIDTLRRGKNDISTFWLRKSRKPVLAVLLVQSHGMSRPVIYRGTNMEVSMPTGSLCAERNVIGSALAANPELKREDLKSIAVLAIPTLEEMVAEKTIRRVDSSASVGSTTLDSNPDVSMDRRMSIGSEVDDWILPSDQQQQQQQQLQLPQGMDQSFTMVLPNSDENQAAPQLAESESTPVRKIRLFSKSAGRQKHKRSVVIQSSRDLNPLRPCGACNEWLKKISESNPYFKIVTFTDAECRGVYCTPCQQ</sequence>
<protein>
    <submittedName>
        <fullName evidence="3">Uncharacterized protein</fullName>
    </submittedName>
</protein>
<dbReference type="Pfam" id="PF14421">
    <property type="entry name" value="LmjF365940-deam"/>
    <property type="match status" value="1"/>
</dbReference>
<keyword evidence="2" id="KW-0812">Transmembrane</keyword>